<protein>
    <recommendedName>
        <fullName evidence="13">Phenylalanine--tRNA ligase alpha subunit</fullName>
        <ecNumber evidence="13">6.1.1.20</ecNumber>
    </recommendedName>
    <alternativeName>
        <fullName evidence="13">Phenylalanyl-tRNA synthetase alpha subunit</fullName>
        <shortName evidence="13">PheRS</shortName>
    </alternativeName>
</protein>
<comment type="subunit">
    <text evidence="3 13">Tetramer of two alpha and two beta subunits.</text>
</comment>
<feature type="domain" description="Aminoacyl-transfer RNA synthetases class-II family profile" evidence="15">
    <location>
        <begin position="123"/>
        <end position="341"/>
    </location>
</feature>
<keyword evidence="9 13" id="KW-0460">Magnesium</keyword>
<feature type="coiled-coil region" evidence="14">
    <location>
        <begin position="69"/>
        <end position="96"/>
    </location>
</feature>
<dbReference type="Proteomes" id="UP001220478">
    <property type="component" value="Chromosome"/>
</dbReference>
<evidence type="ECO:0000256" key="1">
    <source>
        <dbReference type="ARBA" id="ARBA00004496"/>
    </source>
</evidence>
<keyword evidence="7 13" id="KW-0547">Nucleotide-binding</keyword>
<keyword evidence="6 13" id="KW-0479">Metal-binding</keyword>
<organism evidence="16 17">
    <name type="scientific">Amygdalobacter indicium</name>
    <dbReference type="NCBI Taxonomy" id="3029272"/>
    <lineage>
        <taxon>Bacteria</taxon>
        <taxon>Bacillati</taxon>
        <taxon>Bacillota</taxon>
        <taxon>Clostridia</taxon>
        <taxon>Eubacteriales</taxon>
        <taxon>Oscillospiraceae</taxon>
        <taxon>Amygdalobacter</taxon>
    </lineage>
</organism>
<comment type="subcellular location">
    <subcellularLocation>
        <location evidence="1 13">Cytoplasm</location>
    </subcellularLocation>
</comment>
<evidence type="ECO:0000256" key="5">
    <source>
        <dbReference type="ARBA" id="ARBA00022598"/>
    </source>
</evidence>
<dbReference type="InterPro" id="IPR002319">
    <property type="entry name" value="Phenylalanyl-tRNA_Synthase"/>
</dbReference>
<proteinExistence type="inferred from homology"/>
<evidence type="ECO:0000313" key="16">
    <source>
        <dbReference type="EMBL" id="WEG35476.1"/>
    </source>
</evidence>
<evidence type="ECO:0000313" key="17">
    <source>
        <dbReference type="Proteomes" id="UP001220478"/>
    </source>
</evidence>
<evidence type="ECO:0000256" key="6">
    <source>
        <dbReference type="ARBA" id="ARBA00022723"/>
    </source>
</evidence>
<dbReference type="InterPro" id="IPR022911">
    <property type="entry name" value="Phe_tRNA_ligase_alpha1_bac"/>
</dbReference>
<dbReference type="SUPFAM" id="SSF55681">
    <property type="entry name" value="Class II aaRS and biotin synthetases"/>
    <property type="match status" value="1"/>
</dbReference>
<evidence type="ECO:0000256" key="3">
    <source>
        <dbReference type="ARBA" id="ARBA00011209"/>
    </source>
</evidence>
<sequence>MAEIDLAKLKEISAKYFEKAQTVNDQAGLESLRLAFFGKNGDIKQLQKSLSTLAAELRPQFGQAINELRSKLESNFEELKVRLEAEAHRRQQASERIDITLPPHAEHLGSLHPISKTIMEMERIFIGLGYKIAEGPEIEWVKNNFDLLNIPEGHPSRELSDTYYLDDKICLRTQTSPVQIRVMQAQQPPIYIICPGKVYRPDTADATHSPLFHQIEGLVVDKGISMSNLVGTLKHLAKALFGENTEIRLRPHHFPFTEPSCEVDVTCWKCHGSGCPTCKNEGFVEVLGAGMVHPQVLRNCNIDPEVYSGFAFGIGAERVCMAHYDISDIRYFSENNLRFLEQFK</sequence>
<keyword evidence="14" id="KW-0175">Coiled coil</keyword>
<keyword evidence="10 13" id="KW-0648">Protein biosynthesis</keyword>
<dbReference type="RefSeq" id="WP_315571595.1">
    <property type="nucleotide sequence ID" value="NZ_CP118868.1"/>
</dbReference>
<keyword evidence="17" id="KW-1185">Reference proteome</keyword>
<dbReference type="InterPro" id="IPR004188">
    <property type="entry name" value="Phe-tRNA_ligase_II_N"/>
</dbReference>
<evidence type="ECO:0000256" key="14">
    <source>
        <dbReference type="SAM" id="Coils"/>
    </source>
</evidence>
<dbReference type="InterPro" id="IPR045864">
    <property type="entry name" value="aa-tRNA-synth_II/BPL/LPL"/>
</dbReference>
<dbReference type="GO" id="GO:0004826">
    <property type="term" value="F:phenylalanine-tRNA ligase activity"/>
    <property type="evidence" value="ECO:0007669"/>
    <property type="project" value="UniProtKB-EC"/>
</dbReference>
<dbReference type="Pfam" id="PF02912">
    <property type="entry name" value="Phe_tRNA-synt_N"/>
    <property type="match status" value="1"/>
</dbReference>
<dbReference type="EMBL" id="CP118868">
    <property type="protein sequence ID" value="WEG35476.1"/>
    <property type="molecule type" value="Genomic_DNA"/>
</dbReference>
<reference evidence="16 17" key="1">
    <citation type="submission" date="2023-02" db="EMBL/GenBank/DDBJ databases">
        <title>Novel Oscillospiraceae bacterial genomes.</title>
        <authorList>
            <person name="Srinivasan S."/>
            <person name="Austin M.N."/>
            <person name="Fiedler T.L."/>
            <person name="Strenk S.M."/>
            <person name="Agnew K.J."/>
            <person name="Nagana Gowda G.A."/>
            <person name="Raftery D."/>
            <person name="Beamer M.A."/>
            <person name="Achilles S.L."/>
            <person name="Wiesenfeld H.C."/>
            <person name="Fredricks D.N."/>
            <person name="Hillier S.L."/>
        </authorList>
    </citation>
    <scope>NUCLEOTIDE SEQUENCE [LARGE SCALE GENOMIC DNA]</scope>
    <source>
        <strain evidence="16 17">CHIC02 1186E3-8</strain>
    </source>
</reference>
<dbReference type="PANTHER" id="PTHR11538:SF41">
    <property type="entry name" value="PHENYLALANINE--TRNA LIGASE, MITOCHONDRIAL"/>
    <property type="match status" value="1"/>
</dbReference>
<keyword evidence="5 13" id="KW-0436">Ligase</keyword>
<dbReference type="HAMAP" id="MF_00281">
    <property type="entry name" value="Phe_tRNA_synth_alpha1"/>
    <property type="match status" value="1"/>
</dbReference>
<evidence type="ECO:0000256" key="9">
    <source>
        <dbReference type="ARBA" id="ARBA00022842"/>
    </source>
</evidence>
<feature type="binding site" evidence="13">
    <location>
        <position position="258"/>
    </location>
    <ligand>
        <name>Mg(2+)</name>
        <dbReference type="ChEBI" id="CHEBI:18420"/>
        <note>shared with beta subunit</note>
    </ligand>
</feature>
<dbReference type="InterPro" id="IPR010978">
    <property type="entry name" value="tRNA-bd_arm"/>
</dbReference>
<comment type="catalytic activity">
    <reaction evidence="12 13">
        <text>tRNA(Phe) + L-phenylalanine + ATP = L-phenylalanyl-tRNA(Phe) + AMP + diphosphate + H(+)</text>
        <dbReference type="Rhea" id="RHEA:19413"/>
        <dbReference type="Rhea" id="RHEA-COMP:9668"/>
        <dbReference type="Rhea" id="RHEA-COMP:9699"/>
        <dbReference type="ChEBI" id="CHEBI:15378"/>
        <dbReference type="ChEBI" id="CHEBI:30616"/>
        <dbReference type="ChEBI" id="CHEBI:33019"/>
        <dbReference type="ChEBI" id="CHEBI:58095"/>
        <dbReference type="ChEBI" id="CHEBI:78442"/>
        <dbReference type="ChEBI" id="CHEBI:78531"/>
        <dbReference type="ChEBI" id="CHEBI:456215"/>
        <dbReference type="EC" id="6.1.1.20"/>
    </reaction>
</comment>
<comment type="similarity">
    <text evidence="2 13">Belongs to the class-II aminoacyl-tRNA synthetase family. Phe-tRNA synthetase alpha subunit type 1 subfamily.</text>
</comment>
<accession>A0ABY8C457</accession>
<dbReference type="PANTHER" id="PTHR11538">
    <property type="entry name" value="PHENYLALANYL-TRNA SYNTHETASE"/>
    <property type="match status" value="1"/>
</dbReference>
<evidence type="ECO:0000256" key="12">
    <source>
        <dbReference type="ARBA" id="ARBA00049255"/>
    </source>
</evidence>
<evidence type="ECO:0000256" key="7">
    <source>
        <dbReference type="ARBA" id="ARBA00022741"/>
    </source>
</evidence>
<dbReference type="CDD" id="cd00496">
    <property type="entry name" value="PheRS_alpha_core"/>
    <property type="match status" value="1"/>
</dbReference>
<evidence type="ECO:0000259" key="15">
    <source>
        <dbReference type="PROSITE" id="PS50862"/>
    </source>
</evidence>
<dbReference type="Pfam" id="PF01409">
    <property type="entry name" value="tRNA-synt_2d"/>
    <property type="match status" value="1"/>
</dbReference>
<dbReference type="PROSITE" id="PS50862">
    <property type="entry name" value="AA_TRNA_LIGASE_II"/>
    <property type="match status" value="1"/>
</dbReference>
<evidence type="ECO:0000256" key="2">
    <source>
        <dbReference type="ARBA" id="ARBA00010207"/>
    </source>
</evidence>
<evidence type="ECO:0000256" key="8">
    <source>
        <dbReference type="ARBA" id="ARBA00022840"/>
    </source>
</evidence>
<dbReference type="InterPro" id="IPR004529">
    <property type="entry name" value="Phe-tRNA-synth_IIc_asu"/>
</dbReference>
<comment type="cofactor">
    <cofactor evidence="13">
        <name>Mg(2+)</name>
        <dbReference type="ChEBI" id="CHEBI:18420"/>
    </cofactor>
    <text evidence="13">Binds 2 magnesium ions per tetramer.</text>
</comment>
<keyword evidence="11 13" id="KW-0030">Aminoacyl-tRNA synthetase</keyword>
<dbReference type="NCBIfam" id="TIGR00468">
    <property type="entry name" value="pheS"/>
    <property type="match status" value="1"/>
</dbReference>
<keyword evidence="4 13" id="KW-0963">Cytoplasm</keyword>
<dbReference type="SUPFAM" id="SSF46589">
    <property type="entry name" value="tRNA-binding arm"/>
    <property type="match status" value="1"/>
</dbReference>
<dbReference type="Gene3D" id="3.30.930.10">
    <property type="entry name" value="Bira Bifunctional Protein, Domain 2"/>
    <property type="match status" value="1"/>
</dbReference>
<evidence type="ECO:0000256" key="10">
    <source>
        <dbReference type="ARBA" id="ARBA00022917"/>
    </source>
</evidence>
<evidence type="ECO:0000256" key="4">
    <source>
        <dbReference type="ARBA" id="ARBA00022490"/>
    </source>
</evidence>
<dbReference type="InterPro" id="IPR006195">
    <property type="entry name" value="aa-tRNA-synth_II"/>
</dbReference>
<keyword evidence="8 13" id="KW-0067">ATP-binding</keyword>
<evidence type="ECO:0000256" key="11">
    <source>
        <dbReference type="ARBA" id="ARBA00023146"/>
    </source>
</evidence>
<evidence type="ECO:0000256" key="13">
    <source>
        <dbReference type="HAMAP-Rule" id="MF_00281"/>
    </source>
</evidence>
<dbReference type="EC" id="6.1.1.20" evidence="13"/>
<name>A0ABY8C457_9FIRM</name>
<gene>
    <name evidence="13 16" type="primary">pheS</name>
    <name evidence="16" type="ORF">PYS61_06005</name>
</gene>